<comment type="caution">
    <text evidence="1">The sequence shown here is derived from an EMBL/GenBank/DDBJ whole genome shotgun (WGS) entry which is preliminary data.</text>
</comment>
<accession>A0ACC2N7W2</accession>
<reference evidence="1" key="1">
    <citation type="submission" date="2023-04" db="EMBL/GenBank/DDBJ databases">
        <title>A chromosome-level genome assembly of the parasitoid wasp Eretmocerus hayati.</title>
        <authorList>
            <person name="Zhong Y."/>
            <person name="Liu S."/>
            <person name="Liu Y."/>
        </authorList>
    </citation>
    <scope>NUCLEOTIDE SEQUENCE</scope>
    <source>
        <strain evidence="1">ZJU_SS_LIU_2023</strain>
    </source>
</reference>
<proteinExistence type="predicted"/>
<organism evidence="1 2">
    <name type="scientific">Eretmocerus hayati</name>
    <dbReference type="NCBI Taxonomy" id="131215"/>
    <lineage>
        <taxon>Eukaryota</taxon>
        <taxon>Metazoa</taxon>
        <taxon>Ecdysozoa</taxon>
        <taxon>Arthropoda</taxon>
        <taxon>Hexapoda</taxon>
        <taxon>Insecta</taxon>
        <taxon>Pterygota</taxon>
        <taxon>Neoptera</taxon>
        <taxon>Endopterygota</taxon>
        <taxon>Hymenoptera</taxon>
        <taxon>Apocrita</taxon>
        <taxon>Proctotrupomorpha</taxon>
        <taxon>Chalcidoidea</taxon>
        <taxon>Aphelinidae</taxon>
        <taxon>Aphelininae</taxon>
        <taxon>Eretmocerus</taxon>
    </lineage>
</organism>
<gene>
    <name evidence="1" type="ORF">QAD02_008809</name>
</gene>
<evidence type="ECO:0000313" key="2">
    <source>
        <dbReference type="Proteomes" id="UP001239111"/>
    </source>
</evidence>
<protein>
    <submittedName>
        <fullName evidence="1">Uncharacterized protein</fullName>
    </submittedName>
</protein>
<keyword evidence="2" id="KW-1185">Reference proteome</keyword>
<dbReference type="EMBL" id="CM056744">
    <property type="protein sequence ID" value="KAJ8667147.1"/>
    <property type="molecule type" value="Genomic_DNA"/>
</dbReference>
<evidence type="ECO:0000313" key="1">
    <source>
        <dbReference type="EMBL" id="KAJ8667147.1"/>
    </source>
</evidence>
<name>A0ACC2N7W2_9HYME</name>
<dbReference type="Proteomes" id="UP001239111">
    <property type="component" value="Chromosome 4"/>
</dbReference>
<sequence length="337" mass="37766">MSSNCTNYGDSDEESSPTTLCKTQREQKPGKRRPLLPREFFELIYGTSVTSADTEKSSQKDNGYCSDRERVRSLNLVTPSQPPIPAQIRFPTTTTTTSPQDGYSWNSLQLAHQHQIHRSHLASTPCAPSFLQTRAFHPGLDQHLHGLAAFLARRKKKKGQPRRQRTTFSADQTKRLEDEYCRRDYISRERRFELAAALKLTETQIKIWFQNRRAKDKRLEKAQLDQQFRELSVASGLVCRLCQLPRYLCGCIPIPSGMGQIHQSQYQHPQHVSLRPLLVVPAAADSSLSPSALSPSSSTSTCSSSSPSQIVKRRSVASASSTSKSPKQPLPTSVLTQ</sequence>